<reference evidence="2" key="1">
    <citation type="submission" date="2014-09" db="EMBL/GenBank/DDBJ databases">
        <title>The mobilome of the heavy metals and metalloids hypertolerant bacteria from the Lubin copper mine (Poland).</title>
        <authorList>
            <person name="Dziewit L."/>
            <person name="Bartosik D."/>
        </authorList>
    </citation>
    <scope>NUCLEOTIDE SEQUENCE</scope>
    <source>
        <plasmid evidence="2">pLM16A1</plasmid>
    </source>
</reference>
<evidence type="ECO:0000256" key="1">
    <source>
        <dbReference type="SAM" id="Coils"/>
    </source>
</evidence>
<sequence>MTMARKTLSERKADKLAELNRIKAELAELESKAAERIGKIALAAGLGDLDIDDASLRKEFEAVASKFRKSEGKQAAPMAATNSAD</sequence>
<dbReference type="AlphaFoldDB" id="A0A0D4ZZZ9"/>
<keyword evidence="2" id="KW-0614">Plasmid</keyword>
<protein>
    <submittedName>
        <fullName evidence="2">Conjugal transfer protein TraC</fullName>
    </submittedName>
</protein>
<keyword evidence="1" id="KW-0175">Coiled coil</keyword>
<gene>
    <name evidence="2" type="ORF">pLM16A1_p15</name>
</gene>
<dbReference type="InterPro" id="IPR012930">
    <property type="entry name" value="TraC"/>
</dbReference>
<dbReference type="RefSeq" id="WP_032490919.1">
    <property type="nucleotide sequence ID" value="NZ_KM659090.1"/>
</dbReference>
<geneLocation type="plasmid" evidence="2">
    <name>pLM16A1</name>
</geneLocation>
<dbReference type="Pfam" id="PF07820">
    <property type="entry name" value="TraC"/>
    <property type="match status" value="1"/>
</dbReference>
<dbReference type="EMBL" id="KM659090">
    <property type="protein sequence ID" value="AJW29857.1"/>
    <property type="molecule type" value="Genomic_DNA"/>
</dbReference>
<accession>A0A0D4ZZZ9</accession>
<proteinExistence type="predicted"/>
<name>A0A0D4ZZZ9_9BURK</name>
<organism evidence="2">
    <name type="scientific">Achromobacter sp. LM16</name>
    <dbReference type="NCBI Taxonomy" id="1449778"/>
    <lineage>
        <taxon>Bacteria</taxon>
        <taxon>Pseudomonadati</taxon>
        <taxon>Pseudomonadota</taxon>
        <taxon>Betaproteobacteria</taxon>
        <taxon>Burkholderiales</taxon>
        <taxon>Alcaligenaceae</taxon>
        <taxon>Achromobacter</taxon>
    </lineage>
</organism>
<evidence type="ECO:0000313" key="2">
    <source>
        <dbReference type="EMBL" id="AJW29857.1"/>
    </source>
</evidence>
<feature type="coiled-coil region" evidence="1">
    <location>
        <begin position="5"/>
        <end position="39"/>
    </location>
</feature>